<dbReference type="GO" id="GO:0045505">
    <property type="term" value="F:dynein intermediate chain binding"/>
    <property type="evidence" value="ECO:0007669"/>
    <property type="project" value="InterPro"/>
</dbReference>
<protein>
    <recommendedName>
        <fullName evidence="1">Dynein heavy chain 3 AAA+ lid domain-containing protein</fullName>
    </recommendedName>
</protein>
<gene>
    <name evidence="2" type="ORF">TTEB3V08_LOCUS3188</name>
</gene>
<dbReference type="EMBL" id="OE000814">
    <property type="protein sequence ID" value="CAD7455107.1"/>
    <property type="molecule type" value="Genomic_DNA"/>
</dbReference>
<dbReference type="Pfam" id="PF17857">
    <property type="entry name" value="AAA_lid_1"/>
    <property type="match status" value="1"/>
</dbReference>
<accession>A0A7R9FKT8</accession>
<dbReference type="GO" id="GO:0030286">
    <property type="term" value="C:dynein complex"/>
    <property type="evidence" value="ECO:0007669"/>
    <property type="project" value="InterPro"/>
</dbReference>
<dbReference type="Gene3D" id="1.20.920.30">
    <property type="match status" value="1"/>
</dbReference>
<dbReference type="GO" id="GO:0007018">
    <property type="term" value="P:microtubule-based movement"/>
    <property type="evidence" value="ECO:0007669"/>
    <property type="project" value="InterPro"/>
</dbReference>
<dbReference type="Gene3D" id="3.40.50.300">
    <property type="entry name" value="P-loop containing nucleotide triphosphate hydrolases"/>
    <property type="match status" value="1"/>
</dbReference>
<reference evidence="2" key="1">
    <citation type="submission" date="2020-11" db="EMBL/GenBank/DDBJ databases">
        <authorList>
            <person name="Tran Van P."/>
        </authorList>
    </citation>
    <scope>NUCLEOTIDE SEQUENCE</scope>
</reference>
<feature type="domain" description="Dynein heavy chain 3 AAA+ lid" evidence="1">
    <location>
        <begin position="139"/>
        <end position="232"/>
    </location>
</feature>
<dbReference type="InterPro" id="IPR026983">
    <property type="entry name" value="DHC"/>
</dbReference>
<dbReference type="PANTHER" id="PTHR45703">
    <property type="entry name" value="DYNEIN HEAVY CHAIN"/>
    <property type="match status" value="1"/>
</dbReference>
<name>A0A7R9FKT8_9NEOP</name>
<proteinExistence type="predicted"/>
<organism evidence="2">
    <name type="scientific">Timema tahoe</name>
    <dbReference type="NCBI Taxonomy" id="61484"/>
    <lineage>
        <taxon>Eukaryota</taxon>
        <taxon>Metazoa</taxon>
        <taxon>Ecdysozoa</taxon>
        <taxon>Arthropoda</taxon>
        <taxon>Hexapoda</taxon>
        <taxon>Insecta</taxon>
        <taxon>Pterygota</taxon>
        <taxon>Neoptera</taxon>
        <taxon>Polyneoptera</taxon>
        <taxon>Phasmatodea</taxon>
        <taxon>Timematodea</taxon>
        <taxon>Timematoidea</taxon>
        <taxon>Timematidae</taxon>
        <taxon>Timema</taxon>
    </lineage>
</organism>
<dbReference type="FunFam" id="1.20.920.30:FF:000003">
    <property type="entry name" value="Dynein axonemal heavy chain 17"/>
    <property type="match status" value="1"/>
</dbReference>
<sequence>MLQKILEKPLEKKAGRNYGPPGNKTLIYFIDDMNMPEVDSYGTVQPHTLIRQHLDYSHWYDRTKLSLKDIHKCQYVACMNPTAGSFTINPRLQRHFCVFAVSFPGVESLNTIYHSILTQHLTNPDFRLPQTIVRLSSNIVAASLSLHHKVTLLFLPTAIKSHYIFNLRDFSSIFQGLLFSTNECLSAPTDLVRLWMHETQRVYGDKLIDDKDIEAFTKIQTDIVKKSFETLNPWLQELDESVLMEKPNIYCHFAQGIGEPKYMPITDWKLLTNLLQDALVSYNDLVAAMNLVLFEDAMMHVCR</sequence>
<dbReference type="GO" id="GO:0051959">
    <property type="term" value="F:dynein light intermediate chain binding"/>
    <property type="evidence" value="ECO:0007669"/>
    <property type="project" value="InterPro"/>
</dbReference>
<dbReference type="Pfam" id="PF12775">
    <property type="entry name" value="AAA_7"/>
    <property type="match status" value="1"/>
</dbReference>
<dbReference type="PANTHER" id="PTHR45703:SF8">
    <property type="entry name" value="DYNEINS HEAVY CHAIN"/>
    <property type="match status" value="1"/>
</dbReference>
<dbReference type="InterPro" id="IPR027417">
    <property type="entry name" value="P-loop_NTPase"/>
</dbReference>
<dbReference type="AlphaFoldDB" id="A0A7R9FKT8"/>
<evidence type="ECO:0000313" key="2">
    <source>
        <dbReference type="EMBL" id="CAD7455107.1"/>
    </source>
</evidence>
<dbReference type="SUPFAM" id="SSF52540">
    <property type="entry name" value="P-loop containing nucleoside triphosphate hydrolases"/>
    <property type="match status" value="1"/>
</dbReference>
<evidence type="ECO:0000259" key="1">
    <source>
        <dbReference type="Pfam" id="PF17857"/>
    </source>
</evidence>
<dbReference type="InterPro" id="IPR041589">
    <property type="entry name" value="DNAH3_AAA_lid_1"/>
</dbReference>